<dbReference type="EMBL" id="NZEX01000047">
    <property type="protein sequence ID" value="MAH62716.1"/>
    <property type="molecule type" value="Genomic_DNA"/>
</dbReference>
<gene>
    <name evidence="2" type="ORF">CMN54_04555</name>
</gene>
<organism evidence="2 3">
    <name type="scientific">SAR324 cluster bacterium</name>
    <dbReference type="NCBI Taxonomy" id="2024889"/>
    <lineage>
        <taxon>Bacteria</taxon>
        <taxon>Deltaproteobacteria</taxon>
        <taxon>SAR324 cluster</taxon>
    </lineage>
</organism>
<keyword evidence="1" id="KW-0732">Signal</keyword>
<reference evidence="3" key="1">
    <citation type="submission" date="2017-09" db="EMBL/GenBank/DDBJ databases">
        <title>The Reconstruction of 2,631 Draft Metagenome-Assembled Genomes from the Global Oceans.</title>
        <authorList>
            <person name="Tully B.J."/>
            <person name="Graham E.D."/>
            <person name="Heidelberg J.F."/>
        </authorList>
    </citation>
    <scope>NUCLEOTIDE SEQUENCE [LARGE SCALE GENOMIC DNA]</scope>
</reference>
<sequence>MTKKYRLRRYFLYCLISLLLISSTTWAATCYSPTLTTQDLSIFSPTSFGCHSQADSKIHGIQCVHDNQEARLLRRKVTLPDPNAFTIFSPQFALVPTDCSTTNTCFTDSIQPILGQIFLRNSIFRI</sequence>
<accession>A0A2D6YHR2</accession>
<protein>
    <submittedName>
        <fullName evidence="2">Uncharacterized protein</fullName>
    </submittedName>
</protein>
<evidence type="ECO:0000313" key="3">
    <source>
        <dbReference type="Proteomes" id="UP000226525"/>
    </source>
</evidence>
<proteinExistence type="predicted"/>
<evidence type="ECO:0000256" key="1">
    <source>
        <dbReference type="SAM" id="SignalP"/>
    </source>
</evidence>
<comment type="caution">
    <text evidence="2">The sequence shown here is derived from an EMBL/GenBank/DDBJ whole genome shotgun (WGS) entry which is preliminary data.</text>
</comment>
<dbReference type="AlphaFoldDB" id="A0A2D6YHR2"/>
<dbReference type="Proteomes" id="UP000226525">
    <property type="component" value="Unassembled WGS sequence"/>
</dbReference>
<evidence type="ECO:0000313" key="2">
    <source>
        <dbReference type="EMBL" id="MAH62716.1"/>
    </source>
</evidence>
<name>A0A2D6YHR2_9DELT</name>
<feature type="chain" id="PRO_5014932798" evidence="1">
    <location>
        <begin position="28"/>
        <end position="126"/>
    </location>
</feature>
<feature type="signal peptide" evidence="1">
    <location>
        <begin position="1"/>
        <end position="27"/>
    </location>
</feature>